<dbReference type="Proteomes" id="UP000176300">
    <property type="component" value="Unassembled WGS sequence"/>
</dbReference>
<dbReference type="AlphaFoldDB" id="A0A1F6NF33"/>
<evidence type="ECO:0000313" key="2">
    <source>
        <dbReference type="Proteomes" id="UP000176300"/>
    </source>
</evidence>
<reference evidence="1 2" key="1">
    <citation type="journal article" date="2016" name="Nat. Commun.">
        <title>Thousands of microbial genomes shed light on interconnected biogeochemical processes in an aquifer system.</title>
        <authorList>
            <person name="Anantharaman K."/>
            <person name="Brown C.T."/>
            <person name="Hug L.A."/>
            <person name="Sharon I."/>
            <person name="Castelle C.J."/>
            <person name="Probst A.J."/>
            <person name="Thomas B.C."/>
            <person name="Singh A."/>
            <person name="Wilkins M.J."/>
            <person name="Karaoz U."/>
            <person name="Brodie E.L."/>
            <person name="Williams K.H."/>
            <person name="Hubbard S.S."/>
            <person name="Banfield J.F."/>
        </authorList>
    </citation>
    <scope>NUCLEOTIDE SEQUENCE [LARGE SCALE GENOMIC DNA]</scope>
</reference>
<dbReference type="Gene3D" id="3.30.428.10">
    <property type="entry name" value="HIT-like"/>
    <property type="match status" value="1"/>
</dbReference>
<protein>
    <recommendedName>
        <fullName evidence="3">HIT domain-containing protein</fullName>
    </recommendedName>
</protein>
<accession>A0A1F6NF33</accession>
<comment type="caution">
    <text evidence="1">The sequence shown here is derived from an EMBL/GenBank/DDBJ whole genome shotgun (WGS) entry which is preliminary data.</text>
</comment>
<dbReference type="SUPFAM" id="SSF54197">
    <property type="entry name" value="HIT-like"/>
    <property type="match status" value="1"/>
</dbReference>
<evidence type="ECO:0000313" key="1">
    <source>
        <dbReference type="EMBL" id="OGH82441.1"/>
    </source>
</evidence>
<dbReference type="EMBL" id="MFQS01000041">
    <property type="protein sequence ID" value="OGH82441.1"/>
    <property type="molecule type" value="Genomic_DNA"/>
</dbReference>
<evidence type="ECO:0008006" key="3">
    <source>
        <dbReference type="Google" id="ProtNLM"/>
    </source>
</evidence>
<gene>
    <name evidence="1" type="ORF">A2373_03750</name>
</gene>
<sequence>MAQIYQTQNFIVEAVEQPHITRTDGGHLKIYPKEKLVDRTQLSPKLAIELMRLTMLVGEAMKIGLNNRGIDVGRINYQDNGNWSVFKPEGPYLHIHLYGRAKSATIQKWGDACQFPHRETGFYDKFEPLNDDDILEIQKQIDVLSQQEKYQSSVWGL</sequence>
<proteinExistence type="predicted"/>
<organism evidence="1 2">
    <name type="scientific">Candidatus Magasanikbacteria bacterium RIFOXYB1_FULL_40_15</name>
    <dbReference type="NCBI Taxonomy" id="1798697"/>
    <lineage>
        <taxon>Bacteria</taxon>
        <taxon>Candidatus Magasanikiibacteriota</taxon>
    </lineage>
</organism>
<name>A0A1F6NF33_9BACT</name>
<dbReference type="InterPro" id="IPR036265">
    <property type="entry name" value="HIT-like_sf"/>
</dbReference>